<organism evidence="1 2">
    <name type="scientific">Leucogyrophana mollusca</name>
    <dbReference type="NCBI Taxonomy" id="85980"/>
    <lineage>
        <taxon>Eukaryota</taxon>
        <taxon>Fungi</taxon>
        <taxon>Dikarya</taxon>
        <taxon>Basidiomycota</taxon>
        <taxon>Agaricomycotina</taxon>
        <taxon>Agaricomycetes</taxon>
        <taxon>Agaricomycetidae</taxon>
        <taxon>Boletales</taxon>
        <taxon>Boletales incertae sedis</taxon>
        <taxon>Leucogyrophana</taxon>
    </lineage>
</organism>
<comment type="caution">
    <text evidence="1">The sequence shown here is derived from an EMBL/GenBank/DDBJ whole genome shotgun (WGS) entry which is preliminary data.</text>
</comment>
<protein>
    <submittedName>
        <fullName evidence="1">Uncharacterized protein</fullName>
    </submittedName>
</protein>
<evidence type="ECO:0000313" key="1">
    <source>
        <dbReference type="EMBL" id="KAH7918290.1"/>
    </source>
</evidence>
<dbReference type="EMBL" id="MU266811">
    <property type="protein sequence ID" value="KAH7918290.1"/>
    <property type="molecule type" value="Genomic_DNA"/>
</dbReference>
<evidence type="ECO:0000313" key="2">
    <source>
        <dbReference type="Proteomes" id="UP000790709"/>
    </source>
</evidence>
<proteinExistence type="predicted"/>
<name>A0ACB8AYG6_9AGAM</name>
<keyword evidence="2" id="KW-1185">Reference proteome</keyword>
<sequence length="350" mass="37485">MLGHQPPPTLPAHTRRRRVHNHGAHPHALRAGPRRDGRRGLTHELQPHPKPRAAMIRGSSSPSPAQSEPSSDRESDAESVSVSSLVDQGAGSSGTWSGTGCTALVLDNYGDLSDEIRRLRCSLTHSAVPSTYPASSSASSSTRSKAGPSKEVKMPTLTRTLTVLYSTTLISLLTSLQLALLAHQHYIASVVAQERLERIQVSHARAPPSLTCVVIGHTVGRVLDMEALEVPLGWVERVHGTFPILTTFISHLEDNLLDDSDLTHEISQPLPSQMTPRCASSRSRGCRDAGEAGSRGGMKDWKSGEEGGISGGRRRCIYAWGGYTGAPACAEAPHRVPPALSPLRLPGSLF</sequence>
<gene>
    <name evidence="1" type="ORF">BV22DRAFT_1186682</name>
</gene>
<accession>A0ACB8AYG6</accession>
<dbReference type="Proteomes" id="UP000790709">
    <property type="component" value="Unassembled WGS sequence"/>
</dbReference>
<reference evidence="1" key="1">
    <citation type="journal article" date="2021" name="New Phytol.">
        <title>Evolutionary innovations through gain and loss of genes in the ectomycorrhizal Boletales.</title>
        <authorList>
            <person name="Wu G."/>
            <person name="Miyauchi S."/>
            <person name="Morin E."/>
            <person name="Kuo A."/>
            <person name="Drula E."/>
            <person name="Varga T."/>
            <person name="Kohler A."/>
            <person name="Feng B."/>
            <person name="Cao Y."/>
            <person name="Lipzen A."/>
            <person name="Daum C."/>
            <person name="Hundley H."/>
            <person name="Pangilinan J."/>
            <person name="Johnson J."/>
            <person name="Barry K."/>
            <person name="LaButti K."/>
            <person name="Ng V."/>
            <person name="Ahrendt S."/>
            <person name="Min B."/>
            <person name="Choi I.G."/>
            <person name="Park H."/>
            <person name="Plett J.M."/>
            <person name="Magnuson J."/>
            <person name="Spatafora J.W."/>
            <person name="Nagy L.G."/>
            <person name="Henrissat B."/>
            <person name="Grigoriev I.V."/>
            <person name="Yang Z.L."/>
            <person name="Xu J."/>
            <person name="Martin F.M."/>
        </authorList>
    </citation>
    <scope>NUCLEOTIDE SEQUENCE</scope>
    <source>
        <strain evidence="1">KUC20120723A-06</strain>
    </source>
</reference>